<dbReference type="AlphaFoldDB" id="A0A1V2WCW4"/>
<evidence type="ECO:0000256" key="1">
    <source>
        <dbReference type="SAM" id="MobiDB-lite"/>
    </source>
</evidence>
<sequence length="381" mass="42903">MFTFAENSPEYAELLKFKSRRVMHLKLKEALDSLCNAGNPSRADSFMVLVGPSGVGKSVAIEEFIKRVNMSYATQLESDPSFVPAVLVCLPAPIRGDFNWKDALVRTLECFYEPLIRRKVIQRMLVELDGEIVGNLPALVAEELRRALRSCVIHRGTKIIAFDEASHLFIIRSRSQLSLQLKLVKSLKNDIEIPMILAATYELIKPENFDSQLLRRSDIVHFGRYTAEDLLSGNSYGDSFRDTIHTMLHALPVEWDQDLVNHADYFLMRSVGCVGILKTWLQRALERALTHGIPVDSTLLEATAFSNYKLMAMLKEAITGEALLKDIKEDDLAHELGFDYIPTIPSRKQATSAESRRPVKKRRPGTRKPGRDPVGGASNDF</sequence>
<feature type="domain" description="AAA+ ATPase" evidence="2">
    <location>
        <begin position="43"/>
        <end position="226"/>
    </location>
</feature>
<feature type="region of interest" description="Disordered" evidence="1">
    <location>
        <begin position="347"/>
        <end position="381"/>
    </location>
</feature>
<protein>
    <recommendedName>
        <fullName evidence="2">AAA+ ATPase domain-containing protein</fullName>
    </recommendedName>
</protein>
<evidence type="ECO:0000313" key="4">
    <source>
        <dbReference type="Proteomes" id="UP000188543"/>
    </source>
</evidence>
<dbReference type="Pfam" id="PF13401">
    <property type="entry name" value="AAA_22"/>
    <property type="match status" value="1"/>
</dbReference>
<dbReference type="GO" id="GO:0016887">
    <property type="term" value="F:ATP hydrolysis activity"/>
    <property type="evidence" value="ECO:0007669"/>
    <property type="project" value="InterPro"/>
</dbReference>
<dbReference type="InterPro" id="IPR049945">
    <property type="entry name" value="AAA_22"/>
</dbReference>
<dbReference type="Gene3D" id="3.40.50.300">
    <property type="entry name" value="P-loop containing nucleotide triphosphate hydrolases"/>
    <property type="match status" value="1"/>
</dbReference>
<dbReference type="EMBL" id="MUTJ01000003">
    <property type="protein sequence ID" value="ONU93576.1"/>
    <property type="molecule type" value="Genomic_DNA"/>
</dbReference>
<evidence type="ECO:0000313" key="3">
    <source>
        <dbReference type="EMBL" id="ONU93576.1"/>
    </source>
</evidence>
<dbReference type="SUPFAM" id="SSF52540">
    <property type="entry name" value="P-loop containing nucleoside triphosphate hydrolases"/>
    <property type="match status" value="1"/>
</dbReference>
<name>A0A1V2WCW4_9BURK</name>
<dbReference type="InterPro" id="IPR027417">
    <property type="entry name" value="P-loop_NTPase"/>
</dbReference>
<comment type="caution">
    <text evidence="3">The sequence shown here is derived from an EMBL/GenBank/DDBJ whole genome shotgun (WGS) entry which is preliminary data.</text>
</comment>
<reference evidence="3 4" key="1">
    <citation type="submission" date="2016-08" db="EMBL/GenBank/DDBJ databases">
        <authorList>
            <person name="Seilhamer J.J."/>
        </authorList>
    </citation>
    <scope>NUCLEOTIDE SEQUENCE [LARGE SCALE GENOMIC DNA]</scope>
    <source>
        <strain evidence="3 4">VC14762</strain>
    </source>
</reference>
<gene>
    <name evidence="3" type="ORF">A8E72_00320</name>
</gene>
<dbReference type="OrthoDB" id="9086539at2"/>
<accession>A0A1V2WCW4</accession>
<dbReference type="Proteomes" id="UP000188543">
    <property type="component" value="Unassembled WGS sequence"/>
</dbReference>
<organism evidence="3 4">
    <name type="scientific">Burkholderia cenocepacia</name>
    <dbReference type="NCBI Taxonomy" id="95486"/>
    <lineage>
        <taxon>Bacteria</taxon>
        <taxon>Pseudomonadati</taxon>
        <taxon>Pseudomonadota</taxon>
        <taxon>Betaproteobacteria</taxon>
        <taxon>Burkholderiales</taxon>
        <taxon>Burkholderiaceae</taxon>
        <taxon>Burkholderia</taxon>
        <taxon>Burkholderia cepacia complex</taxon>
    </lineage>
</organism>
<dbReference type="InterPro" id="IPR003593">
    <property type="entry name" value="AAA+_ATPase"/>
</dbReference>
<dbReference type="SMART" id="SM00382">
    <property type="entry name" value="AAA"/>
    <property type="match status" value="1"/>
</dbReference>
<evidence type="ECO:0000259" key="2">
    <source>
        <dbReference type="SMART" id="SM00382"/>
    </source>
</evidence>
<proteinExistence type="predicted"/>
<dbReference type="RefSeq" id="WP_077019874.1">
    <property type="nucleotide sequence ID" value="NZ_CADETK010000021.1"/>
</dbReference>
<feature type="compositionally biased region" description="Basic residues" evidence="1">
    <location>
        <begin position="358"/>
        <end position="368"/>
    </location>
</feature>